<keyword evidence="3" id="KW-0653">Protein transport</keyword>
<dbReference type="GO" id="GO:0031267">
    <property type="term" value="F:small GTPase binding"/>
    <property type="evidence" value="ECO:0007669"/>
    <property type="project" value="InterPro"/>
</dbReference>
<organism evidence="7 8">
    <name type="scientific">Schizopora paradoxa</name>
    <dbReference type="NCBI Taxonomy" id="27342"/>
    <lineage>
        <taxon>Eukaryota</taxon>
        <taxon>Fungi</taxon>
        <taxon>Dikarya</taxon>
        <taxon>Basidiomycota</taxon>
        <taxon>Agaricomycotina</taxon>
        <taxon>Agaricomycetes</taxon>
        <taxon>Hymenochaetales</taxon>
        <taxon>Schizoporaceae</taxon>
        <taxon>Schizopora</taxon>
    </lineage>
</organism>
<dbReference type="InParanoid" id="A0A0H2SSN2"/>
<accession>A0A0H2SSN2</accession>
<keyword evidence="8" id="KW-1185">Reference proteome</keyword>
<keyword evidence="2" id="KW-0813">Transport</keyword>
<evidence type="ECO:0000256" key="2">
    <source>
        <dbReference type="ARBA" id="ARBA00022448"/>
    </source>
</evidence>
<sequence length="1038" mass="113512">MSAEILECLAATFNTDTNARVRAELRISELFAHTETSLALSNLIGAHDVDVPLRQSAAVLLRKYVNERWSPYFPSFKGSAPPVEMKSRVRNDVFNGLSDPSSKIRASCARTLAVIADCDWPDEYPDLLNSLITLLSSSSLDSVHGAMQVFSEFIKSDLTEDQILPVLRQLLPVLLNILGSTQHNCHTRARAVSVFRQCVTTLYMVKEQHPQAVKEATATILPVWIDAFKVILNMSPQHEVQERPSWDGLAIRIEIFKTLETMYTAFQKALAASLNDFLNFALAHLRELLPLFDQYYLNSSTPRQIQSEEEPIELNAVACAVVDFVNTVVHGSKSKPWLQTADNLENLVLASIGWMQMTPSDEEDWGSDANAFVAQDDEINQVAGVRISALVLIGTLMDRNPQGVLVAVSNAIHRIISDSHQSREAGNRGWWRPLESGLAALGSIAEDVLEFCDDSSDPTHGNPAEIQKLLTDVIPSLLSSSHTPFLQGRSFVFASQYAKILPEHLAGQYLSAAIEVMEASDSGIPIRLSAVKAVNNFCSELDHSVVAPQAERMAKDLGPFLLLTNEDTLTLVLETLASVARIGDGAWLSEGLVQDLITAMLQVWANNNRDPIVVSVIGDILNAFASAKHPGVYQAVVKAALPTLCNAIGVPKPDESSWVPSSAIDLVTNIENAAPAEGLGEGFFSTLAPSLFVCLATAEDRDILQNGVVLLTGVVRKDVNQLLSWHDAQGQSGIDNVLNVIAKLLSNEDESGGLVIGDLIIHLLRRASSAVITVLPALLQAMVRRMVTAKTATFVQSLVIPFAFLVQSERDTVLSLLEGIDVNGRTGLDILIQTWCENAEVFQGFWPGRVSTLGLCQLFASERPSLQNLTVKGDIIVKPETKDVIVTRSRAKSTPHEFTQIMFPLKALKLLITDLRSSGETGRGVPHSGVVEADSDDGDDEWDDEDKVAQGLKEEEYAFLSDMLGPRGTAFDSDDLPDEFDDEDLKSDPISQMDMTAHLVNFLKECAGRNANHFQSLVGQLSAEEMLVIQRVLSDSKQ</sequence>
<dbReference type="OrthoDB" id="431626at2759"/>
<evidence type="ECO:0000256" key="5">
    <source>
        <dbReference type="SAM" id="MobiDB-lite"/>
    </source>
</evidence>
<evidence type="ECO:0000259" key="6">
    <source>
        <dbReference type="PROSITE" id="PS50166"/>
    </source>
</evidence>
<reference evidence="7 8" key="1">
    <citation type="submission" date="2015-04" db="EMBL/GenBank/DDBJ databases">
        <title>Complete genome sequence of Schizopora paradoxa KUC8140, a cosmopolitan wood degrader in East Asia.</title>
        <authorList>
            <consortium name="DOE Joint Genome Institute"/>
            <person name="Min B."/>
            <person name="Park H."/>
            <person name="Jang Y."/>
            <person name="Kim J.-J."/>
            <person name="Kim K.H."/>
            <person name="Pangilinan J."/>
            <person name="Lipzen A."/>
            <person name="Riley R."/>
            <person name="Grigoriev I.V."/>
            <person name="Spatafora J.W."/>
            <person name="Choi I.-G."/>
        </authorList>
    </citation>
    <scope>NUCLEOTIDE SEQUENCE [LARGE SCALE GENOMIC DNA]</scope>
    <source>
        <strain evidence="7 8">KUC8140</strain>
    </source>
</reference>
<dbReference type="STRING" id="27342.A0A0H2SSN2"/>
<dbReference type="SUPFAM" id="SSF48371">
    <property type="entry name" value="ARM repeat"/>
    <property type="match status" value="1"/>
</dbReference>
<comment type="subcellular location">
    <subcellularLocation>
        <location evidence="1">Nucleus</location>
    </subcellularLocation>
</comment>
<feature type="domain" description="Importin N-terminal" evidence="6">
    <location>
        <begin position="23"/>
        <end position="99"/>
    </location>
</feature>
<dbReference type="InterPro" id="IPR056840">
    <property type="entry name" value="HEAT_IPO9_central"/>
</dbReference>
<evidence type="ECO:0000313" key="8">
    <source>
        <dbReference type="Proteomes" id="UP000053477"/>
    </source>
</evidence>
<protein>
    <submittedName>
        <fullName evidence="7">ARM repeat-containing protein</fullName>
    </submittedName>
</protein>
<gene>
    <name evidence="7" type="ORF">SCHPADRAFT_842322</name>
</gene>
<dbReference type="EMBL" id="KQ085883">
    <property type="protein sequence ID" value="KLO20126.1"/>
    <property type="molecule type" value="Genomic_DNA"/>
</dbReference>
<dbReference type="PANTHER" id="PTHR10997:SF9">
    <property type="entry name" value="IMPORTIN-9"/>
    <property type="match status" value="1"/>
</dbReference>
<feature type="region of interest" description="Disordered" evidence="5">
    <location>
        <begin position="918"/>
        <end position="944"/>
    </location>
</feature>
<dbReference type="Gene3D" id="1.25.10.10">
    <property type="entry name" value="Leucine-rich Repeat Variant"/>
    <property type="match status" value="1"/>
</dbReference>
<dbReference type="GO" id="GO:0006606">
    <property type="term" value="P:protein import into nucleus"/>
    <property type="evidence" value="ECO:0007669"/>
    <property type="project" value="TreeGrafter"/>
</dbReference>
<dbReference type="PANTHER" id="PTHR10997">
    <property type="entry name" value="IMPORTIN-7, 8, 11"/>
    <property type="match status" value="1"/>
</dbReference>
<dbReference type="Pfam" id="PF03810">
    <property type="entry name" value="IBN_N"/>
    <property type="match status" value="1"/>
</dbReference>
<dbReference type="FunCoup" id="A0A0H2SSN2">
    <property type="interactions" value="654"/>
</dbReference>
<dbReference type="AlphaFoldDB" id="A0A0H2SSN2"/>
<dbReference type="PROSITE" id="PS50166">
    <property type="entry name" value="IMPORTIN_B_NT"/>
    <property type="match status" value="1"/>
</dbReference>
<dbReference type="Pfam" id="PF25018">
    <property type="entry name" value="HEAT_IPO9_c"/>
    <property type="match status" value="1"/>
</dbReference>
<dbReference type="GO" id="GO:0005829">
    <property type="term" value="C:cytosol"/>
    <property type="evidence" value="ECO:0007669"/>
    <property type="project" value="TreeGrafter"/>
</dbReference>
<feature type="compositionally biased region" description="Acidic residues" evidence="5">
    <location>
        <begin position="933"/>
        <end position="944"/>
    </location>
</feature>
<evidence type="ECO:0000256" key="1">
    <source>
        <dbReference type="ARBA" id="ARBA00004123"/>
    </source>
</evidence>
<dbReference type="SMART" id="SM00913">
    <property type="entry name" value="IBN_N"/>
    <property type="match status" value="1"/>
</dbReference>
<dbReference type="GO" id="GO:0005635">
    <property type="term" value="C:nuclear envelope"/>
    <property type="evidence" value="ECO:0007669"/>
    <property type="project" value="TreeGrafter"/>
</dbReference>
<evidence type="ECO:0000256" key="3">
    <source>
        <dbReference type="ARBA" id="ARBA00022927"/>
    </source>
</evidence>
<dbReference type="Proteomes" id="UP000053477">
    <property type="component" value="Unassembled WGS sequence"/>
</dbReference>
<keyword evidence="4" id="KW-0539">Nucleus</keyword>
<proteinExistence type="predicted"/>
<dbReference type="InterPro" id="IPR001494">
    <property type="entry name" value="Importin-beta_N"/>
</dbReference>
<evidence type="ECO:0000313" key="7">
    <source>
        <dbReference type="EMBL" id="KLO20126.1"/>
    </source>
</evidence>
<evidence type="ECO:0000256" key="4">
    <source>
        <dbReference type="ARBA" id="ARBA00023242"/>
    </source>
</evidence>
<dbReference type="InterPro" id="IPR011989">
    <property type="entry name" value="ARM-like"/>
</dbReference>
<name>A0A0H2SSN2_9AGAM</name>
<dbReference type="InterPro" id="IPR016024">
    <property type="entry name" value="ARM-type_fold"/>
</dbReference>